<proteinExistence type="predicted"/>
<reference evidence="1" key="1">
    <citation type="submission" date="2021-02" db="EMBL/GenBank/DDBJ databases">
        <authorList>
            <consortium name="DOE Joint Genome Institute"/>
            <person name="Ahrendt S."/>
            <person name="Looney B.P."/>
            <person name="Miyauchi S."/>
            <person name="Morin E."/>
            <person name="Drula E."/>
            <person name="Courty P.E."/>
            <person name="Chicoki N."/>
            <person name="Fauchery L."/>
            <person name="Kohler A."/>
            <person name="Kuo A."/>
            <person name="Labutti K."/>
            <person name="Pangilinan J."/>
            <person name="Lipzen A."/>
            <person name="Riley R."/>
            <person name="Andreopoulos W."/>
            <person name="He G."/>
            <person name="Johnson J."/>
            <person name="Barry K.W."/>
            <person name="Grigoriev I.V."/>
            <person name="Nagy L."/>
            <person name="Hibbett D."/>
            <person name="Henrissat B."/>
            <person name="Matheny P.B."/>
            <person name="Labbe J."/>
            <person name="Martin F."/>
        </authorList>
    </citation>
    <scope>NUCLEOTIDE SEQUENCE</scope>
    <source>
        <strain evidence="1">FP105234-sp</strain>
    </source>
</reference>
<accession>A0ACB8S8A5</accession>
<evidence type="ECO:0000313" key="1">
    <source>
        <dbReference type="EMBL" id="KAI0052356.1"/>
    </source>
</evidence>
<keyword evidence="2" id="KW-1185">Reference proteome</keyword>
<evidence type="ECO:0000313" key="2">
    <source>
        <dbReference type="Proteomes" id="UP000814033"/>
    </source>
</evidence>
<protein>
    <submittedName>
        <fullName evidence="1">Ribonuclease H-like protein</fullName>
    </submittedName>
</protein>
<sequence length="461" mass="50335">MSSDSQPSDGSPVSSTGAVHASDAPQDDTKSPSRHLRREFTTSKLLSALPVESDDQLVSSTNAVVRNTFQDTTGAAALVTSQNTTGISDPQKETLLGNSVANSPDDTPGGKKPTPRTLGRSRTVPYITSKPEPRQHVPPQKSASMSQVGQKLYTYKDYAPVPIVKYVTTVEEANELVERLEGPLGFDLEWPVTFHQSGVTEFPTALVQFCDSNTILLIHVSRMKVFPEKVKEVIENPRVTKLGAMIRGDGKKLYRDFGILARGLVELGAFAGQMDRAFATAYPRGIVALARIVDFYLKKELRKGDVRTSDWSRPLSPEQIQYAADDSHCALMAYESILSVNKGLVETLDAGSFTRDLAQEVVEPPGAVTRSQKTSLGASSAYDLWSQGYGLLGICIKLGCDKTPGNDAEKEIVQNIVRTIVRDPRLPFDMVKLRRLVDTQPGMTAAYDSLGLMERQGRGKN</sequence>
<dbReference type="Proteomes" id="UP000814033">
    <property type="component" value="Unassembled WGS sequence"/>
</dbReference>
<gene>
    <name evidence="1" type="ORF">FA95DRAFT_1389309</name>
</gene>
<dbReference type="EMBL" id="MU275846">
    <property type="protein sequence ID" value="KAI0052356.1"/>
    <property type="molecule type" value="Genomic_DNA"/>
</dbReference>
<name>A0ACB8S8A5_9AGAM</name>
<organism evidence="1 2">
    <name type="scientific">Auriscalpium vulgare</name>
    <dbReference type="NCBI Taxonomy" id="40419"/>
    <lineage>
        <taxon>Eukaryota</taxon>
        <taxon>Fungi</taxon>
        <taxon>Dikarya</taxon>
        <taxon>Basidiomycota</taxon>
        <taxon>Agaricomycotina</taxon>
        <taxon>Agaricomycetes</taxon>
        <taxon>Russulales</taxon>
        <taxon>Auriscalpiaceae</taxon>
        <taxon>Auriscalpium</taxon>
    </lineage>
</organism>
<comment type="caution">
    <text evidence="1">The sequence shown here is derived from an EMBL/GenBank/DDBJ whole genome shotgun (WGS) entry which is preliminary data.</text>
</comment>
<reference evidence="1" key="2">
    <citation type="journal article" date="2022" name="New Phytol.">
        <title>Evolutionary transition to the ectomycorrhizal habit in the genomes of a hyperdiverse lineage of mushroom-forming fungi.</title>
        <authorList>
            <person name="Looney B."/>
            <person name="Miyauchi S."/>
            <person name="Morin E."/>
            <person name="Drula E."/>
            <person name="Courty P.E."/>
            <person name="Kohler A."/>
            <person name="Kuo A."/>
            <person name="LaButti K."/>
            <person name="Pangilinan J."/>
            <person name="Lipzen A."/>
            <person name="Riley R."/>
            <person name="Andreopoulos W."/>
            <person name="He G."/>
            <person name="Johnson J."/>
            <person name="Nolan M."/>
            <person name="Tritt A."/>
            <person name="Barry K.W."/>
            <person name="Grigoriev I.V."/>
            <person name="Nagy L.G."/>
            <person name="Hibbett D."/>
            <person name="Henrissat B."/>
            <person name="Matheny P.B."/>
            <person name="Labbe J."/>
            <person name="Martin F.M."/>
        </authorList>
    </citation>
    <scope>NUCLEOTIDE SEQUENCE</scope>
    <source>
        <strain evidence="1">FP105234-sp</strain>
    </source>
</reference>